<gene>
    <name evidence="9" type="ORF">MDMS009_2032</name>
</gene>
<dbReference type="GO" id="GO:0003824">
    <property type="term" value="F:catalytic activity"/>
    <property type="evidence" value="ECO:0007669"/>
    <property type="project" value="InterPro"/>
</dbReference>
<dbReference type="HOGENOM" id="CLU_021572_1_1_6"/>
<evidence type="ECO:0000256" key="6">
    <source>
        <dbReference type="SAM" id="MobiDB-lite"/>
    </source>
</evidence>
<evidence type="ECO:0000256" key="5">
    <source>
        <dbReference type="ARBA" id="ARBA00023014"/>
    </source>
</evidence>
<dbReference type="EMBL" id="GG657899">
    <property type="protein sequence ID" value="EEF79445.1"/>
    <property type="molecule type" value="Genomic_DNA"/>
</dbReference>
<evidence type="ECO:0000313" key="9">
    <source>
        <dbReference type="EMBL" id="EEF79445.1"/>
    </source>
</evidence>
<organism evidence="9 10">
    <name type="scientific">Methylophaga thiooxydans DMS010</name>
    <dbReference type="NCBI Taxonomy" id="637616"/>
    <lineage>
        <taxon>Bacteria</taxon>
        <taxon>Pseudomonadati</taxon>
        <taxon>Pseudomonadota</taxon>
        <taxon>Gammaproteobacteria</taxon>
        <taxon>Thiotrichales</taxon>
        <taxon>Piscirickettsiaceae</taxon>
        <taxon>Methylophaga</taxon>
    </lineage>
</organism>
<dbReference type="RefSeq" id="WP_008291533.1">
    <property type="nucleotide sequence ID" value="NZ_GG657899.1"/>
</dbReference>
<evidence type="ECO:0000256" key="2">
    <source>
        <dbReference type="ARBA" id="ARBA00022691"/>
    </source>
</evidence>
<dbReference type="GO" id="GO:0051536">
    <property type="term" value="F:iron-sulfur cluster binding"/>
    <property type="evidence" value="ECO:0007669"/>
    <property type="project" value="UniProtKB-KW"/>
</dbReference>
<dbReference type="SFLD" id="SFLDG01082">
    <property type="entry name" value="B12-binding_domain_containing"/>
    <property type="match status" value="1"/>
</dbReference>
<dbReference type="CDD" id="cd02068">
    <property type="entry name" value="radical_SAM_B12_BD"/>
    <property type="match status" value="1"/>
</dbReference>
<evidence type="ECO:0000259" key="7">
    <source>
        <dbReference type="PROSITE" id="PS51332"/>
    </source>
</evidence>
<dbReference type="SUPFAM" id="SSF102114">
    <property type="entry name" value="Radical SAM enzymes"/>
    <property type="match status" value="1"/>
</dbReference>
<dbReference type="Gene3D" id="3.80.30.20">
    <property type="entry name" value="tm_1862 like domain"/>
    <property type="match status" value="1"/>
</dbReference>
<keyword evidence="10" id="KW-1185">Reference proteome</keyword>
<accession>C0N6J3</accession>
<keyword evidence="5" id="KW-0411">Iron-sulfur</keyword>
<keyword evidence="4" id="KW-0408">Iron</keyword>
<dbReference type="InterPro" id="IPR036724">
    <property type="entry name" value="Cobalamin-bd_sf"/>
</dbReference>
<dbReference type="OrthoDB" id="9801424at2"/>
<dbReference type="PANTHER" id="PTHR43409">
    <property type="entry name" value="ANAEROBIC MAGNESIUM-PROTOPORPHYRIN IX MONOMETHYL ESTER CYCLASE-RELATED"/>
    <property type="match status" value="1"/>
</dbReference>
<dbReference type="CDD" id="cd01335">
    <property type="entry name" value="Radical_SAM"/>
    <property type="match status" value="1"/>
</dbReference>
<dbReference type="InterPro" id="IPR007197">
    <property type="entry name" value="rSAM"/>
</dbReference>
<evidence type="ECO:0000313" key="10">
    <source>
        <dbReference type="Proteomes" id="UP000004679"/>
    </source>
</evidence>
<dbReference type="InterPro" id="IPR025288">
    <property type="entry name" value="DUF4080"/>
</dbReference>
<dbReference type="SMART" id="SM00729">
    <property type="entry name" value="Elp3"/>
    <property type="match status" value="1"/>
</dbReference>
<feature type="domain" description="B12-binding" evidence="7">
    <location>
        <begin position="5"/>
        <end position="137"/>
    </location>
</feature>
<keyword evidence="3" id="KW-0479">Metal-binding</keyword>
<dbReference type="Pfam" id="PF02310">
    <property type="entry name" value="B12-binding"/>
    <property type="match status" value="1"/>
</dbReference>
<name>C0N6J3_9GAMM</name>
<dbReference type="InterPro" id="IPR058240">
    <property type="entry name" value="rSAM_sf"/>
</dbReference>
<dbReference type="GO" id="GO:0046872">
    <property type="term" value="F:metal ion binding"/>
    <property type="evidence" value="ECO:0007669"/>
    <property type="project" value="UniProtKB-KW"/>
</dbReference>
<dbReference type="InterPro" id="IPR006638">
    <property type="entry name" value="Elp3/MiaA/NifB-like_rSAM"/>
</dbReference>
<dbReference type="InterPro" id="IPR006158">
    <property type="entry name" value="Cobalamin-bd"/>
</dbReference>
<protein>
    <submittedName>
        <fullName evidence="9">Radical SAM domain protein</fullName>
    </submittedName>
</protein>
<keyword evidence="2" id="KW-0949">S-adenosyl-L-methionine</keyword>
<dbReference type="Proteomes" id="UP000004679">
    <property type="component" value="Unassembled WGS sequence"/>
</dbReference>
<dbReference type="SUPFAM" id="SSF52242">
    <property type="entry name" value="Cobalamin (vitamin B12)-binding domain"/>
    <property type="match status" value="1"/>
</dbReference>
<comment type="cofactor">
    <cofactor evidence="1">
        <name>[4Fe-4S] cluster</name>
        <dbReference type="ChEBI" id="CHEBI:49883"/>
    </cofactor>
</comment>
<feature type="region of interest" description="Disordered" evidence="6">
    <location>
        <begin position="481"/>
        <end position="503"/>
    </location>
</feature>
<dbReference type="Pfam" id="PF13311">
    <property type="entry name" value="DUF4080"/>
    <property type="match status" value="1"/>
</dbReference>
<dbReference type="GO" id="GO:0005829">
    <property type="term" value="C:cytosol"/>
    <property type="evidence" value="ECO:0007669"/>
    <property type="project" value="TreeGrafter"/>
</dbReference>
<sequence length="503" mass="58136">MTVSREIILTTLNARYMHAAFGLRYLYANLGDWQADTEIVEFTIQEQALNIAETLLRYQPKIIGFSVYIWNVQEISDIVAVIKQIAPQTIIILGGPEVGHHPDVPSVCEQADFVISGPGEKSFRDLCEQLLTGNRPEQKFIEGQATKLDDLVLPYAFYNDEDIRNRLIYVEASRGCPFKCEFCLSALDKTATPFLLDPFLDEMEKLWQRGVRNFKFIDRTFNLKVTTSIRILEFFLERMSDDLYLHFEVVPDNLPDKLKDVLKRFPPQSLQFEIGIQTFDPAIQTLISRKQNNAKTCENIRWLREHTGAHLHTDLIFGLPSDTLDNFADSFDQLVALNPHEIQLGILKRLRGAPLNRHTEDYDLRYNPQPPYNILSTRDISFMQMQRVNRFARFWDMIGNSGRFINTLPIILGESPFVRFMQLSDRLYALAGQSYKIALRRLFEMLYVVMTEDLGLDAERAKAQLKLDYSRADIKGIPDYEKLPSLNKKTKQGVANKRQRQHA</sequence>
<evidence type="ECO:0000259" key="8">
    <source>
        <dbReference type="PROSITE" id="PS51918"/>
    </source>
</evidence>
<dbReference type="InterPro" id="IPR023404">
    <property type="entry name" value="rSAM_horseshoe"/>
</dbReference>
<evidence type="ECO:0000256" key="3">
    <source>
        <dbReference type="ARBA" id="ARBA00022723"/>
    </source>
</evidence>
<dbReference type="PROSITE" id="PS51918">
    <property type="entry name" value="RADICAL_SAM"/>
    <property type="match status" value="1"/>
</dbReference>
<feature type="domain" description="Radical SAM core" evidence="8">
    <location>
        <begin position="162"/>
        <end position="392"/>
    </location>
</feature>
<dbReference type="GO" id="GO:0031419">
    <property type="term" value="F:cobalamin binding"/>
    <property type="evidence" value="ECO:0007669"/>
    <property type="project" value="InterPro"/>
</dbReference>
<dbReference type="PANTHER" id="PTHR43409:SF16">
    <property type="entry name" value="SLR0320 PROTEIN"/>
    <property type="match status" value="1"/>
</dbReference>
<dbReference type="Gene3D" id="3.40.50.280">
    <property type="entry name" value="Cobalamin-binding domain"/>
    <property type="match status" value="1"/>
</dbReference>
<proteinExistence type="predicted"/>
<dbReference type="AlphaFoldDB" id="C0N6J3"/>
<evidence type="ECO:0000256" key="1">
    <source>
        <dbReference type="ARBA" id="ARBA00001966"/>
    </source>
</evidence>
<dbReference type="Pfam" id="PF04055">
    <property type="entry name" value="Radical_SAM"/>
    <property type="match status" value="1"/>
</dbReference>
<dbReference type="SFLD" id="SFLDS00029">
    <property type="entry name" value="Radical_SAM"/>
    <property type="match status" value="1"/>
</dbReference>
<evidence type="ECO:0000256" key="4">
    <source>
        <dbReference type="ARBA" id="ARBA00023004"/>
    </source>
</evidence>
<dbReference type="InterPro" id="IPR051198">
    <property type="entry name" value="BchE-like"/>
</dbReference>
<dbReference type="PROSITE" id="PS51332">
    <property type="entry name" value="B12_BINDING"/>
    <property type="match status" value="1"/>
</dbReference>
<reference evidence="9 10" key="1">
    <citation type="journal article" date="2011" name="J. Bacteriol.">
        <title>Draft genome sequence of the chemolithoheterotrophic, halophilic methylotroph Methylophaga thiooxydans DMS010.</title>
        <authorList>
            <person name="Boden R."/>
            <person name="Ferriera S."/>
            <person name="Johnson J."/>
            <person name="Kelly D.P."/>
            <person name="Murrell J.C."/>
            <person name="Schafer H."/>
        </authorList>
    </citation>
    <scope>NUCLEOTIDE SEQUENCE [LARGE SCALE GENOMIC DNA]</scope>
    <source>
        <strain evidence="9 10">DMS010</strain>
    </source>
</reference>